<evidence type="ECO:0000256" key="6">
    <source>
        <dbReference type="ARBA" id="ARBA00022840"/>
    </source>
</evidence>
<dbReference type="Pfam" id="PF08352">
    <property type="entry name" value="oligo_HPY"/>
    <property type="match status" value="1"/>
</dbReference>
<dbReference type="SMART" id="SM00382">
    <property type="entry name" value="AAA"/>
    <property type="match status" value="1"/>
</dbReference>
<keyword evidence="7" id="KW-0472">Membrane</keyword>
<dbReference type="GO" id="GO:0015833">
    <property type="term" value="P:peptide transport"/>
    <property type="evidence" value="ECO:0007669"/>
    <property type="project" value="InterPro"/>
</dbReference>
<dbReference type="Proteomes" id="UP000655287">
    <property type="component" value="Unassembled WGS sequence"/>
</dbReference>
<evidence type="ECO:0000259" key="8">
    <source>
        <dbReference type="PROSITE" id="PS50893"/>
    </source>
</evidence>
<dbReference type="InterPro" id="IPR003593">
    <property type="entry name" value="AAA+_ATPase"/>
</dbReference>
<evidence type="ECO:0000313" key="10">
    <source>
        <dbReference type="Proteomes" id="UP000655287"/>
    </source>
</evidence>
<keyword evidence="6 9" id="KW-0067">ATP-binding</keyword>
<dbReference type="SUPFAM" id="SSF52540">
    <property type="entry name" value="P-loop containing nucleoside triphosphate hydrolases"/>
    <property type="match status" value="1"/>
</dbReference>
<dbReference type="AlphaFoldDB" id="A0A919R4Z8"/>
<reference evidence="9" key="1">
    <citation type="submission" date="2021-01" db="EMBL/GenBank/DDBJ databases">
        <title>Whole genome shotgun sequence of Sphaerisporangium rufum NBRC 109079.</title>
        <authorList>
            <person name="Komaki H."/>
            <person name="Tamura T."/>
        </authorList>
    </citation>
    <scope>NUCLEOTIDE SEQUENCE</scope>
    <source>
        <strain evidence="9">NBRC 109079</strain>
    </source>
</reference>
<dbReference type="PROSITE" id="PS50893">
    <property type="entry name" value="ABC_TRANSPORTER_2"/>
    <property type="match status" value="1"/>
</dbReference>
<dbReference type="InterPro" id="IPR013563">
    <property type="entry name" value="Oligopep_ABC_C"/>
</dbReference>
<dbReference type="PANTHER" id="PTHR43297">
    <property type="entry name" value="OLIGOPEPTIDE TRANSPORT ATP-BINDING PROTEIN APPD"/>
    <property type="match status" value="1"/>
</dbReference>
<proteinExistence type="inferred from homology"/>
<dbReference type="InterPro" id="IPR027417">
    <property type="entry name" value="P-loop_NTPase"/>
</dbReference>
<keyword evidence="10" id="KW-1185">Reference proteome</keyword>
<dbReference type="PROSITE" id="PS00211">
    <property type="entry name" value="ABC_TRANSPORTER_1"/>
    <property type="match status" value="1"/>
</dbReference>
<accession>A0A919R4Z8</accession>
<keyword evidence="5" id="KW-0547">Nucleotide-binding</keyword>
<dbReference type="GO" id="GO:0005524">
    <property type="term" value="F:ATP binding"/>
    <property type="evidence" value="ECO:0007669"/>
    <property type="project" value="UniProtKB-KW"/>
</dbReference>
<evidence type="ECO:0000313" key="9">
    <source>
        <dbReference type="EMBL" id="GII79639.1"/>
    </source>
</evidence>
<feature type="domain" description="ABC transporter" evidence="8">
    <location>
        <begin position="21"/>
        <end position="272"/>
    </location>
</feature>
<dbReference type="GO" id="GO:0016887">
    <property type="term" value="F:ATP hydrolysis activity"/>
    <property type="evidence" value="ECO:0007669"/>
    <property type="project" value="InterPro"/>
</dbReference>
<dbReference type="CDD" id="cd03257">
    <property type="entry name" value="ABC_NikE_OppD_transporters"/>
    <property type="match status" value="1"/>
</dbReference>
<dbReference type="PANTHER" id="PTHR43297:SF2">
    <property type="entry name" value="DIPEPTIDE TRANSPORT ATP-BINDING PROTEIN DPPD"/>
    <property type="match status" value="1"/>
</dbReference>
<dbReference type="InterPro" id="IPR003439">
    <property type="entry name" value="ABC_transporter-like_ATP-bd"/>
</dbReference>
<keyword evidence="3" id="KW-0813">Transport</keyword>
<sequence length="345" mass="37817">MNNPSVDTAPPAADAATEPLLAVDNLHVEFVTRQGLVRAVNGVSYTVNPGESLAVLGESGSGKSVTAQAIMGILDMPPARIPKGEIRFRGTDLLKLSDQARSQIRGQRIAMIFQDALSSLNPVLTVGWQISEMFRVHRGMNKRDAMKKAVELMDRVRIPAARQRVNDYPHQFSGGMRQRIMIAMSIALDPEVLIADEPTTALDVTVQAQIMELLAELQRESNMGLILITHDLGVVADVADKIAVMYAGRIVEHAPVHDVYKSPAHPYSKGLLDSIPRVDMKGQELYAIKGLPPNLLDMPSGCAFHPRCPYRRDNCVTDVPPLYEISGTRGSACHYYREVLDDTVG</sequence>
<dbReference type="Gene3D" id="3.40.50.300">
    <property type="entry name" value="P-loop containing nucleotide triphosphate hydrolases"/>
    <property type="match status" value="1"/>
</dbReference>
<keyword evidence="4" id="KW-1003">Cell membrane</keyword>
<comment type="subcellular location">
    <subcellularLocation>
        <location evidence="1">Cell membrane</location>
        <topology evidence="1">Peripheral membrane protein</topology>
    </subcellularLocation>
</comment>
<evidence type="ECO:0000256" key="4">
    <source>
        <dbReference type="ARBA" id="ARBA00022475"/>
    </source>
</evidence>
<dbReference type="Pfam" id="PF00005">
    <property type="entry name" value="ABC_tran"/>
    <property type="match status" value="1"/>
</dbReference>
<comment type="caution">
    <text evidence="9">The sequence shown here is derived from an EMBL/GenBank/DDBJ whole genome shotgun (WGS) entry which is preliminary data.</text>
</comment>
<dbReference type="InterPro" id="IPR017871">
    <property type="entry name" value="ABC_transporter-like_CS"/>
</dbReference>
<evidence type="ECO:0000256" key="1">
    <source>
        <dbReference type="ARBA" id="ARBA00004202"/>
    </source>
</evidence>
<dbReference type="EMBL" id="BOOU01000059">
    <property type="protein sequence ID" value="GII79639.1"/>
    <property type="molecule type" value="Genomic_DNA"/>
</dbReference>
<dbReference type="FunFam" id="3.40.50.300:FF:000016">
    <property type="entry name" value="Oligopeptide ABC transporter ATP-binding component"/>
    <property type="match status" value="1"/>
</dbReference>
<dbReference type="NCBIfam" id="TIGR01727">
    <property type="entry name" value="oligo_HPY"/>
    <property type="match status" value="1"/>
</dbReference>
<dbReference type="RefSeq" id="WP_239137663.1">
    <property type="nucleotide sequence ID" value="NZ_BOOU01000059.1"/>
</dbReference>
<protein>
    <submittedName>
        <fullName evidence="9">ABC transporter ATP-binding protein</fullName>
    </submittedName>
</protein>
<evidence type="ECO:0000256" key="2">
    <source>
        <dbReference type="ARBA" id="ARBA00005417"/>
    </source>
</evidence>
<evidence type="ECO:0000256" key="3">
    <source>
        <dbReference type="ARBA" id="ARBA00022448"/>
    </source>
</evidence>
<comment type="similarity">
    <text evidence="2">Belongs to the ABC transporter superfamily.</text>
</comment>
<gene>
    <name evidence="9" type="ORF">Sru01_46210</name>
</gene>
<name>A0A919R4Z8_9ACTN</name>
<dbReference type="InterPro" id="IPR050388">
    <property type="entry name" value="ABC_Ni/Peptide_Import"/>
</dbReference>
<dbReference type="GO" id="GO:0005886">
    <property type="term" value="C:plasma membrane"/>
    <property type="evidence" value="ECO:0007669"/>
    <property type="project" value="UniProtKB-SubCell"/>
</dbReference>
<organism evidence="9 10">
    <name type="scientific">Sphaerisporangium rufum</name>
    <dbReference type="NCBI Taxonomy" id="1381558"/>
    <lineage>
        <taxon>Bacteria</taxon>
        <taxon>Bacillati</taxon>
        <taxon>Actinomycetota</taxon>
        <taxon>Actinomycetes</taxon>
        <taxon>Streptosporangiales</taxon>
        <taxon>Streptosporangiaceae</taxon>
        <taxon>Sphaerisporangium</taxon>
    </lineage>
</organism>
<evidence type="ECO:0000256" key="5">
    <source>
        <dbReference type="ARBA" id="ARBA00022741"/>
    </source>
</evidence>
<evidence type="ECO:0000256" key="7">
    <source>
        <dbReference type="ARBA" id="ARBA00023136"/>
    </source>
</evidence>